<dbReference type="Proteomes" id="UP000698028">
    <property type="component" value="Unassembled WGS sequence"/>
</dbReference>
<reference evidence="11 12" key="1">
    <citation type="submission" date="2021-07" db="EMBL/GenBank/DDBJ databases">
        <title>The draft genome sequence of Sphingomicrobium sp. B8.</title>
        <authorList>
            <person name="Mu L."/>
        </authorList>
    </citation>
    <scope>NUCLEOTIDE SEQUENCE [LARGE SCALE GENOMIC DNA]</scope>
    <source>
        <strain evidence="11 12">B8</strain>
    </source>
</reference>
<dbReference type="PROSITE" id="PS51012">
    <property type="entry name" value="ABC_TM2"/>
    <property type="match status" value="1"/>
</dbReference>
<protein>
    <recommendedName>
        <fullName evidence="9">Transport permease protein</fullName>
    </recommendedName>
</protein>
<comment type="similarity">
    <text evidence="2 9">Belongs to the ABC-2 integral membrane protein family.</text>
</comment>
<feature type="transmembrane region" description="Helical" evidence="9">
    <location>
        <begin position="59"/>
        <end position="78"/>
    </location>
</feature>
<evidence type="ECO:0000256" key="7">
    <source>
        <dbReference type="ARBA" id="ARBA00023047"/>
    </source>
</evidence>
<feature type="transmembrane region" description="Helical" evidence="9">
    <location>
        <begin position="175"/>
        <end position="195"/>
    </location>
</feature>
<evidence type="ECO:0000256" key="6">
    <source>
        <dbReference type="ARBA" id="ARBA00022989"/>
    </source>
</evidence>
<gene>
    <name evidence="11" type="ORF">KTQ36_01505</name>
</gene>
<comment type="caution">
    <text evidence="11">The sequence shown here is derived from an EMBL/GenBank/DDBJ whole genome shotgun (WGS) entry which is preliminary data.</text>
</comment>
<feature type="transmembrane region" description="Helical" evidence="9">
    <location>
        <begin position="32"/>
        <end position="53"/>
    </location>
</feature>
<evidence type="ECO:0000259" key="10">
    <source>
        <dbReference type="PROSITE" id="PS51012"/>
    </source>
</evidence>
<evidence type="ECO:0000256" key="1">
    <source>
        <dbReference type="ARBA" id="ARBA00004651"/>
    </source>
</evidence>
<keyword evidence="3 9" id="KW-0813">Transport</keyword>
<evidence type="ECO:0000313" key="12">
    <source>
        <dbReference type="Proteomes" id="UP000698028"/>
    </source>
</evidence>
<accession>A0ABS6V330</accession>
<evidence type="ECO:0000256" key="9">
    <source>
        <dbReference type="RuleBase" id="RU361157"/>
    </source>
</evidence>
<keyword evidence="5 9" id="KW-0812">Transmembrane</keyword>
<feature type="transmembrane region" description="Helical" evidence="9">
    <location>
        <begin position="144"/>
        <end position="168"/>
    </location>
</feature>
<dbReference type="EMBL" id="JAHVAH010000001">
    <property type="protein sequence ID" value="MBW0143969.1"/>
    <property type="molecule type" value="Genomic_DNA"/>
</dbReference>
<evidence type="ECO:0000256" key="4">
    <source>
        <dbReference type="ARBA" id="ARBA00022475"/>
    </source>
</evidence>
<feature type="domain" description="ABC transmembrane type-2" evidence="10">
    <location>
        <begin position="31"/>
        <end position="253"/>
    </location>
</feature>
<sequence length="260" mass="29362">MSERSPLQITRHVWKALFLREATVRLFGTRAAWVWLLVEPLAHLAFLTFLFAVIRQREIGGIDIVPWLVIGLVGFFTFRRTAAQMSQAIDSNRALFTYRQVIPFDTVMIRGILEGLIMLATLFVAATGLWLYGWNVIPDDPLTFIVAMAGLWLLGAGLGLLVAVVAELAKEVHKIIAIIFLPLYLLSGVILPLMIVPPQYRAYLMINPIPHGLESARSAFASFYHAPPETDLAYLYLWVLGFFVAALLLYRRFTRKVFAQ</sequence>
<comment type="subcellular location">
    <subcellularLocation>
        <location evidence="9">Cell inner membrane</location>
        <topology evidence="9">Multi-pass membrane protein</topology>
    </subcellularLocation>
    <subcellularLocation>
        <location evidence="1">Cell membrane</location>
        <topology evidence="1">Multi-pass membrane protein</topology>
    </subcellularLocation>
</comment>
<dbReference type="InterPro" id="IPR047817">
    <property type="entry name" value="ABC2_TM_bact-type"/>
</dbReference>
<dbReference type="PANTHER" id="PTHR30413:SF10">
    <property type="entry name" value="CAPSULE POLYSACCHARIDE EXPORT INNER-MEMBRANE PROTEIN CTRC"/>
    <property type="match status" value="1"/>
</dbReference>
<feature type="transmembrane region" description="Helical" evidence="9">
    <location>
        <begin position="232"/>
        <end position="250"/>
    </location>
</feature>
<keyword evidence="7" id="KW-0625">Polysaccharide transport</keyword>
<dbReference type="InterPro" id="IPR013525">
    <property type="entry name" value="ABC2_TM"/>
</dbReference>
<organism evidence="11 12">
    <name type="scientific">Sphingomicrobium clamense</name>
    <dbReference type="NCBI Taxonomy" id="2851013"/>
    <lineage>
        <taxon>Bacteria</taxon>
        <taxon>Pseudomonadati</taxon>
        <taxon>Pseudomonadota</taxon>
        <taxon>Alphaproteobacteria</taxon>
        <taxon>Sphingomonadales</taxon>
        <taxon>Sphingomonadaceae</taxon>
        <taxon>Sphingomicrobium</taxon>
    </lineage>
</organism>
<evidence type="ECO:0000256" key="5">
    <source>
        <dbReference type="ARBA" id="ARBA00022692"/>
    </source>
</evidence>
<dbReference type="Pfam" id="PF01061">
    <property type="entry name" value="ABC2_membrane"/>
    <property type="match status" value="1"/>
</dbReference>
<keyword evidence="7" id="KW-0762">Sugar transport</keyword>
<evidence type="ECO:0000313" key="11">
    <source>
        <dbReference type="EMBL" id="MBW0143969.1"/>
    </source>
</evidence>
<dbReference type="PANTHER" id="PTHR30413">
    <property type="entry name" value="INNER MEMBRANE TRANSPORT PERMEASE"/>
    <property type="match status" value="1"/>
</dbReference>
<evidence type="ECO:0000256" key="3">
    <source>
        <dbReference type="ARBA" id="ARBA00022448"/>
    </source>
</evidence>
<evidence type="ECO:0000256" key="2">
    <source>
        <dbReference type="ARBA" id="ARBA00007783"/>
    </source>
</evidence>
<keyword evidence="6 9" id="KW-1133">Transmembrane helix</keyword>
<keyword evidence="4 9" id="KW-1003">Cell membrane</keyword>
<keyword evidence="8 9" id="KW-0472">Membrane</keyword>
<name>A0ABS6V330_9SPHN</name>
<evidence type="ECO:0000256" key="8">
    <source>
        <dbReference type="ARBA" id="ARBA00023136"/>
    </source>
</evidence>
<keyword evidence="12" id="KW-1185">Reference proteome</keyword>
<feature type="transmembrane region" description="Helical" evidence="9">
    <location>
        <begin position="112"/>
        <end position="132"/>
    </location>
</feature>
<proteinExistence type="inferred from homology"/>
<dbReference type="RefSeq" id="WP_218632007.1">
    <property type="nucleotide sequence ID" value="NZ_JAHVAH010000001.1"/>
</dbReference>